<gene>
    <name evidence="8" type="ORF">UFOVP789_9</name>
</gene>
<dbReference type="SUPFAM" id="SSF56563">
    <property type="entry name" value="Major capsid protein gp5"/>
    <property type="match status" value="1"/>
</dbReference>
<evidence type="ECO:0000256" key="2">
    <source>
        <dbReference type="ARBA" id="ARBA00022670"/>
    </source>
</evidence>
<keyword evidence="1" id="KW-1188">Viral release from host cell</keyword>
<evidence type="ECO:0000259" key="7">
    <source>
        <dbReference type="Pfam" id="PF04586"/>
    </source>
</evidence>
<name>A0A6J5NY22_9CAUD</name>
<evidence type="ECO:0000256" key="1">
    <source>
        <dbReference type="ARBA" id="ARBA00022612"/>
    </source>
</evidence>
<evidence type="ECO:0000313" key="8">
    <source>
        <dbReference type="EMBL" id="CAB4161928.1"/>
    </source>
</evidence>
<dbReference type="GO" id="GO:0008233">
    <property type="term" value="F:peptidase activity"/>
    <property type="evidence" value="ECO:0007669"/>
    <property type="project" value="UniProtKB-KW"/>
</dbReference>
<keyword evidence="5" id="KW-1273">Viral capsid maturation</keyword>
<organism evidence="8">
    <name type="scientific">uncultured Caudovirales phage</name>
    <dbReference type="NCBI Taxonomy" id="2100421"/>
    <lineage>
        <taxon>Viruses</taxon>
        <taxon>Duplodnaviria</taxon>
        <taxon>Heunggongvirae</taxon>
        <taxon>Uroviricota</taxon>
        <taxon>Caudoviricetes</taxon>
        <taxon>Peduoviridae</taxon>
        <taxon>Maltschvirus</taxon>
        <taxon>Maltschvirus maltsch</taxon>
    </lineage>
</organism>
<evidence type="ECO:0000256" key="6">
    <source>
        <dbReference type="SAM" id="MobiDB-lite"/>
    </source>
</evidence>
<evidence type="ECO:0000256" key="5">
    <source>
        <dbReference type="ARBA" id="ARBA00023045"/>
    </source>
</evidence>
<feature type="domain" description="Prohead serine protease" evidence="7">
    <location>
        <begin position="50"/>
        <end position="156"/>
    </location>
</feature>
<feature type="region of interest" description="Disordered" evidence="6">
    <location>
        <begin position="148"/>
        <end position="186"/>
    </location>
</feature>
<evidence type="ECO:0000256" key="4">
    <source>
        <dbReference type="ARBA" id="ARBA00022950"/>
    </source>
</evidence>
<keyword evidence="2" id="KW-0645">Protease</keyword>
<dbReference type="GO" id="GO:0006508">
    <property type="term" value="P:proteolysis"/>
    <property type="evidence" value="ECO:0007669"/>
    <property type="project" value="UniProtKB-KW"/>
</dbReference>
<keyword evidence="4" id="KW-0118">Viral capsid assembly</keyword>
<accession>A0A6J5NY22</accession>
<dbReference type="Pfam" id="PF04586">
    <property type="entry name" value="Peptidase_S78"/>
    <property type="match status" value="1"/>
</dbReference>
<dbReference type="EMBL" id="LR796726">
    <property type="protein sequence ID" value="CAB4161928.1"/>
    <property type="molecule type" value="Genomic_DNA"/>
</dbReference>
<sequence length="520" mass="55581">MILTFSSQVEAADGERRVISGKIVPYEAVGHTSVGPVVFAKDSIEIGDPGKVKMLMQHRPEKPIGRMQRFNKAEDGIYASFKISASMQGQDALILASEQLVDGLSVGVDVNKSIQKKDYLYVTSATLREVSLVESPAFGENAKVTKVAASENEAEDTNQPKESEAPVEDNATQPQEAKAEAATPTVEAARPIITAPLIQTTIRTPITSMAAYTEHKIKAALGNDDSKLYVTAADDSFATNPAFSPTKYLAEFVTNTRFGTPAIDACSQGTLPTTGMSISVPSLVTSAGGYNGVAPEVTVEAEGGAVQNTGMETQYLTGTVSKYSGMNTLSVELLERSDPNFYAELTKQLEYAYLKRLDQTVLAALIQAGANGTNTTADLDGIVAFSTEAARTIYANTGYFAQNYIANPAQWGALIGAQDTTKRPVFNAIQPMNAAGQVGPQSIRGNVLGLDLYVDKNFTATTFDDNSAIILAPEAFTVYRSAQNFMSVNVVSNLQVQVAIYGYMATIAKMPNGILKFQKT</sequence>
<dbReference type="InterPro" id="IPR054613">
    <property type="entry name" value="Peptidase_S78_dom"/>
</dbReference>
<evidence type="ECO:0000256" key="3">
    <source>
        <dbReference type="ARBA" id="ARBA00022801"/>
    </source>
</evidence>
<protein>
    <submittedName>
        <fullName evidence="8">Phage capsid</fullName>
    </submittedName>
</protein>
<proteinExistence type="predicted"/>
<dbReference type="Pfam" id="PF25209">
    <property type="entry name" value="Phage_capsid_4"/>
    <property type="match status" value="1"/>
</dbReference>
<dbReference type="GO" id="GO:0046797">
    <property type="term" value="P:viral procapsid maturation"/>
    <property type="evidence" value="ECO:0007669"/>
    <property type="project" value="UniProtKB-KW"/>
</dbReference>
<keyword evidence="3" id="KW-0378">Hydrolase</keyword>
<reference evidence="8" key="1">
    <citation type="submission" date="2020-04" db="EMBL/GenBank/DDBJ databases">
        <authorList>
            <person name="Chiriac C."/>
            <person name="Salcher M."/>
            <person name="Ghai R."/>
            <person name="Kavagutti S V."/>
        </authorList>
    </citation>
    <scope>NUCLEOTIDE SEQUENCE</scope>
</reference>